<dbReference type="InterPro" id="IPR022790">
    <property type="entry name" value="GH26_dom"/>
</dbReference>
<dbReference type="InterPro" id="IPR000805">
    <property type="entry name" value="Glyco_hydro_26"/>
</dbReference>
<accession>A0AAE3IIP1</accession>
<keyword evidence="10" id="KW-1185">Reference proteome</keyword>
<feature type="active site" description="Proton donor" evidence="4">
    <location>
        <position position="374"/>
    </location>
</feature>
<protein>
    <submittedName>
        <fullName evidence="9">Glycosyl hydrolase</fullName>
    </submittedName>
</protein>
<dbReference type="Gene3D" id="2.60.120.260">
    <property type="entry name" value="Galactose-binding domain-like"/>
    <property type="match status" value="1"/>
</dbReference>
<evidence type="ECO:0000256" key="4">
    <source>
        <dbReference type="PROSITE-ProRule" id="PRU01100"/>
    </source>
</evidence>
<dbReference type="Pfam" id="PF02156">
    <property type="entry name" value="Glyco_hydro_26"/>
    <property type="match status" value="1"/>
</dbReference>
<dbReference type="EMBL" id="JAOQJZ010000018">
    <property type="protein sequence ID" value="MCU6706886.1"/>
    <property type="molecule type" value="Genomic_DNA"/>
</dbReference>
<dbReference type="PANTHER" id="PTHR40079">
    <property type="entry name" value="MANNAN ENDO-1,4-BETA-MANNOSIDASE E-RELATED"/>
    <property type="match status" value="1"/>
</dbReference>
<dbReference type="Gene3D" id="3.20.20.80">
    <property type="entry name" value="Glycosidases"/>
    <property type="match status" value="1"/>
</dbReference>
<dbReference type="PRINTS" id="PR00739">
    <property type="entry name" value="GLHYDRLASE26"/>
</dbReference>
<dbReference type="RefSeq" id="WP_267301938.1">
    <property type="nucleotide sequence ID" value="NZ_JAOQJZ010000018.1"/>
</dbReference>
<dbReference type="InterPro" id="IPR005084">
    <property type="entry name" value="CBM6"/>
</dbReference>
<dbReference type="InterPro" id="IPR008979">
    <property type="entry name" value="Galactose-bd-like_sf"/>
</dbReference>
<dbReference type="SUPFAM" id="SSF49785">
    <property type="entry name" value="Galactose-binding domain-like"/>
    <property type="match status" value="1"/>
</dbReference>
<dbReference type="Pfam" id="PF16990">
    <property type="entry name" value="CBM_35"/>
    <property type="match status" value="1"/>
</dbReference>
<evidence type="ECO:0000256" key="5">
    <source>
        <dbReference type="SAM" id="MobiDB-lite"/>
    </source>
</evidence>
<organism evidence="9 10">
    <name type="scientific">Hominimerdicola aceti</name>
    <dbReference type="NCBI Taxonomy" id="2981726"/>
    <lineage>
        <taxon>Bacteria</taxon>
        <taxon>Bacillati</taxon>
        <taxon>Bacillota</taxon>
        <taxon>Clostridia</taxon>
        <taxon>Eubacteriales</taxon>
        <taxon>Oscillospiraceae</taxon>
        <taxon>Hominimerdicola</taxon>
    </lineage>
</organism>
<feature type="signal peptide" evidence="6">
    <location>
        <begin position="1"/>
        <end position="20"/>
    </location>
</feature>
<dbReference type="GO" id="GO:0016985">
    <property type="term" value="F:mannan endo-1,4-beta-mannosidase activity"/>
    <property type="evidence" value="ECO:0007669"/>
    <property type="project" value="InterPro"/>
</dbReference>
<keyword evidence="2 4" id="KW-0378">Hydrolase</keyword>
<name>A0AAE3IIP1_9FIRM</name>
<feature type="active site" description="Nucleophile" evidence="4">
    <location>
        <position position="473"/>
    </location>
</feature>
<feature type="region of interest" description="Disordered" evidence="5">
    <location>
        <begin position="27"/>
        <end position="46"/>
    </location>
</feature>
<evidence type="ECO:0000259" key="7">
    <source>
        <dbReference type="PROSITE" id="PS51175"/>
    </source>
</evidence>
<reference evidence="9 10" key="1">
    <citation type="journal article" date="2021" name="ISME Commun">
        <title>Automated analysis of genomic sequences facilitates high-throughput and comprehensive description of bacteria.</title>
        <authorList>
            <person name="Hitch T.C.A."/>
        </authorList>
    </citation>
    <scope>NUCLEOTIDE SEQUENCE [LARGE SCALE GENOMIC DNA]</scope>
    <source>
        <strain evidence="9 10">Sanger_31</strain>
    </source>
</reference>
<dbReference type="PROSITE" id="PS51175">
    <property type="entry name" value="CBM6"/>
    <property type="match status" value="1"/>
</dbReference>
<comment type="similarity">
    <text evidence="1 4">Belongs to the glycosyl hydrolase 26 family.</text>
</comment>
<dbReference type="Proteomes" id="UP001208131">
    <property type="component" value="Unassembled WGS sequence"/>
</dbReference>
<gene>
    <name evidence="9" type="ORF">OCV57_13280</name>
</gene>
<proteinExistence type="inferred from homology"/>
<dbReference type="PROSITE" id="PS51764">
    <property type="entry name" value="GH26"/>
    <property type="match status" value="1"/>
</dbReference>
<evidence type="ECO:0000256" key="3">
    <source>
        <dbReference type="ARBA" id="ARBA00023295"/>
    </source>
</evidence>
<dbReference type="GO" id="GO:0030246">
    <property type="term" value="F:carbohydrate binding"/>
    <property type="evidence" value="ECO:0007669"/>
    <property type="project" value="InterPro"/>
</dbReference>
<dbReference type="PROSITE" id="PS51257">
    <property type="entry name" value="PROKAR_LIPOPROTEIN"/>
    <property type="match status" value="1"/>
</dbReference>
<evidence type="ECO:0000256" key="2">
    <source>
        <dbReference type="ARBA" id="ARBA00022801"/>
    </source>
</evidence>
<keyword evidence="6" id="KW-0732">Signal</keyword>
<dbReference type="PANTHER" id="PTHR40079:SF4">
    <property type="entry name" value="GH26 DOMAIN-CONTAINING PROTEIN-RELATED"/>
    <property type="match status" value="1"/>
</dbReference>
<feature type="chain" id="PRO_5042183504" evidence="6">
    <location>
        <begin position="21"/>
        <end position="550"/>
    </location>
</feature>
<evidence type="ECO:0000313" key="10">
    <source>
        <dbReference type="Proteomes" id="UP001208131"/>
    </source>
</evidence>
<feature type="compositionally biased region" description="Low complexity" evidence="5">
    <location>
        <begin position="27"/>
        <end position="45"/>
    </location>
</feature>
<evidence type="ECO:0000256" key="6">
    <source>
        <dbReference type="SAM" id="SignalP"/>
    </source>
</evidence>
<feature type="domain" description="CBM6" evidence="7">
    <location>
        <begin position="69"/>
        <end position="190"/>
    </location>
</feature>
<evidence type="ECO:0000259" key="8">
    <source>
        <dbReference type="PROSITE" id="PS51764"/>
    </source>
</evidence>
<keyword evidence="3 4" id="KW-0326">Glycosidase</keyword>
<feature type="domain" description="GH26" evidence="8">
    <location>
        <begin position="213"/>
        <end position="530"/>
    </location>
</feature>
<dbReference type="SUPFAM" id="SSF51445">
    <property type="entry name" value="(Trans)glycosidases"/>
    <property type="match status" value="1"/>
</dbReference>
<evidence type="ECO:0000256" key="1">
    <source>
        <dbReference type="ARBA" id="ARBA00007754"/>
    </source>
</evidence>
<dbReference type="AlphaFoldDB" id="A0AAE3IIP1"/>
<evidence type="ECO:0000313" key="9">
    <source>
        <dbReference type="EMBL" id="MCU6706886.1"/>
    </source>
</evidence>
<dbReference type="InterPro" id="IPR017853">
    <property type="entry name" value="GH"/>
</dbReference>
<comment type="caution">
    <text evidence="9">The sequence shown here is derived from an EMBL/GenBank/DDBJ whole genome shotgun (WGS) entry which is preliminary data.</text>
</comment>
<dbReference type="GO" id="GO:0006080">
    <property type="term" value="P:substituted mannan metabolic process"/>
    <property type="evidence" value="ECO:0007669"/>
    <property type="project" value="InterPro"/>
</dbReference>
<sequence>MRGMMKRTVATVMAVLIACAAAGCSSTGNSSSGSSSAGETTTTTAPVVEDMGNIDLSDVTTEYDVPEDFSYESEAEKGTLSGGAAVLDKNFLGKFSGDGFVSIGSSGDMVEFEIDFPAKGSYNITLTMAADGEGQSNLITVDGAALTNFTSTTTEFGDTMAENVLIDEGTHKVGIKGDNGHIYIDKIKINPAPAIDLSQYEVSNQLSNPNASDEAKRLYNFLTDVYGKYTISGQFSGDNEGKDCREFKEIKKHTGKTPAILGLDVSNLSNSALSHGAGGGDMVPLQAMDWYNNENGIVSLCWHWYAPEKNLEKNGGAWWQGFYSEYTDFDLAKALSGEDKEGYDSIIADLDHMAGVLKELADANVPILWRPLHEAAGDPKYPGNAWFWWGSAGKDAYIQLWKLMYDKFTNEYGLNNLIWVWNAQNPDWYPGDEYVDIMGYDCYPAERDSSSQKWYYDLVKSSTSTKKIIAMTENGSMFDPDGAFNDGTRWAWFSTWNGEFCIKDKQLSDQYTTFDEWNKIYNSERVLTLDELPNLKCYPMDTEKYLEEHK</sequence>